<sequence length="161" mass="16680">TTGTKSEASPTDEPIPLIPCSLRPEHFGPGKSVTKTASLSSADLRASGARSKKPDECDIDSKDYIQPGLSVCQSSSSLCVAIADGTSESLGGIEDGSGVGPASDEDHSIRDTDAGATGFHSIGSLRAVFEANAKRHQQSDLSSNRFSFPAPPPVAPKPRRS</sequence>
<dbReference type="Proteomes" id="UP000784294">
    <property type="component" value="Unassembled WGS sequence"/>
</dbReference>
<feature type="region of interest" description="Disordered" evidence="1">
    <location>
        <begin position="133"/>
        <end position="161"/>
    </location>
</feature>
<evidence type="ECO:0000256" key="1">
    <source>
        <dbReference type="SAM" id="MobiDB-lite"/>
    </source>
</evidence>
<feature type="compositionally biased region" description="Pro residues" evidence="1">
    <location>
        <begin position="149"/>
        <end position="161"/>
    </location>
</feature>
<reference evidence="2" key="1">
    <citation type="submission" date="2018-11" db="EMBL/GenBank/DDBJ databases">
        <authorList>
            <consortium name="Pathogen Informatics"/>
        </authorList>
    </citation>
    <scope>NUCLEOTIDE SEQUENCE</scope>
</reference>
<evidence type="ECO:0000313" key="3">
    <source>
        <dbReference type="Proteomes" id="UP000784294"/>
    </source>
</evidence>
<feature type="compositionally biased region" description="Basic and acidic residues" evidence="1">
    <location>
        <begin position="104"/>
        <end position="113"/>
    </location>
</feature>
<keyword evidence="3" id="KW-1185">Reference proteome</keyword>
<feature type="region of interest" description="Disordered" evidence="1">
    <location>
        <begin position="1"/>
        <end position="56"/>
    </location>
</feature>
<organism evidence="2 3">
    <name type="scientific">Protopolystoma xenopodis</name>
    <dbReference type="NCBI Taxonomy" id="117903"/>
    <lineage>
        <taxon>Eukaryota</taxon>
        <taxon>Metazoa</taxon>
        <taxon>Spiralia</taxon>
        <taxon>Lophotrochozoa</taxon>
        <taxon>Platyhelminthes</taxon>
        <taxon>Monogenea</taxon>
        <taxon>Polyopisthocotylea</taxon>
        <taxon>Polystomatidea</taxon>
        <taxon>Polystomatidae</taxon>
        <taxon>Protopolystoma</taxon>
    </lineage>
</organism>
<protein>
    <submittedName>
        <fullName evidence="2">Uncharacterized protein</fullName>
    </submittedName>
</protein>
<feature type="region of interest" description="Disordered" evidence="1">
    <location>
        <begin position="89"/>
        <end position="117"/>
    </location>
</feature>
<gene>
    <name evidence="2" type="ORF">PXEA_LOCUS4132</name>
</gene>
<evidence type="ECO:0000313" key="2">
    <source>
        <dbReference type="EMBL" id="VEL10692.1"/>
    </source>
</evidence>
<comment type="caution">
    <text evidence="2">The sequence shown here is derived from an EMBL/GenBank/DDBJ whole genome shotgun (WGS) entry which is preliminary data.</text>
</comment>
<feature type="non-terminal residue" evidence="2">
    <location>
        <position position="1"/>
    </location>
</feature>
<proteinExistence type="predicted"/>
<dbReference type="AlphaFoldDB" id="A0A448WFQ8"/>
<name>A0A448WFQ8_9PLAT</name>
<accession>A0A448WFQ8</accession>
<dbReference type="EMBL" id="CAAALY010009706">
    <property type="protein sequence ID" value="VEL10692.1"/>
    <property type="molecule type" value="Genomic_DNA"/>
</dbReference>